<dbReference type="EMBL" id="KV921871">
    <property type="protein sequence ID" value="ORE09894.1"/>
    <property type="molecule type" value="Genomic_DNA"/>
</dbReference>
<accession>A0A1X0RCX9</accession>
<evidence type="ECO:0000313" key="2">
    <source>
        <dbReference type="EMBL" id="ORE09894.1"/>
    </source>
</evidence>
<name>A0A1X0RCX9_RHIZD</name>
<dbReference type="Proteomes" id="UP000242414">
    <property type="component" value="Unassembled WGS sequence"/>
</dbReference>
<feature type="domain" description="SLM1/RGC1-like BAR-like" evidence="1">
    <location>
        <begin position="135"/>
        <end position="234"/>
    </location>
</feature>
<dbReference type="AlphaFoldDB" id="A0A1X0RCX9"/>
<sequence>MMIQSSSPVKQLFPSISMFNLPSASIPNTPPHETAKVDPPPQFAIDIDTAERFKRQCKKLYIKRDLQEAYPSAFETYLFDDAPPGAPPSQGIRPVRLLLERLEAWHLLAKRLLSQRQKIFFKDQRLLQVHFTFAGGIRSVCDTWQTYHSNAAKDHAEFATFLRSKAISTLSNIKQELKWMIEAIHSDDRLSLSTLTSLKREASKRLKRLDRQLLFFDKHPFYAYKKKDPWLMNACKLLVF</sequence>
<protein>
    <recommendedName>
        <fullName evidence="1">SLM1/RGC1-like BAR-like domain-containing protein</fullName>
    </recommendedName>
</protein>
<dbReference type="InterPro" id="IPR046868">
    <property type="entry name" value="BAR_4"/>
</dbReference>
<proteinExistence type="predicted"/>
<evidence type="ECO:0000259" key="1">
    <source>
        <dbReference type="Pfam" id="PF20400"/>
    </source>
</evidence>
<gene>
    <name evidence="2" type="ORF">BCV72DRAFT_200786</name>
</gene>
<dbReference type="Pfam" id="PF20400">
    <property type="entry name" value="BAR_4"/>
    <property type="match status" value="1"/>
</dbReference>
<dbReference type="OrthoDB" id="5598057at2759"/>
<reference evidence="2" key="1">
    <citation type="journal article" date="2016" name="Proc. Natl. Acad. Sci. U.S.A.">
        <title>Lipid metabolic changes in an early divergent fungus govern the establishment of a mutualistic symbiosis with endobacteria.</title>
        <authorList>
            <person name="Lastovetsky O.A."/>
            <person name="Gaspar M.L."/>
            <person name="Mondo S.J."/>
            <person name="LaButti K.M."/>
            <person name="Sandor L."/>
            <person name="Grigoriev I.V."/>
            <person name="Henry S.A."/>
            <person name="Pawlowska T.E."/>
        </authorList>
    </citation>
    <scope>NUCLEOTIDE SEQUENCE [LARGE SCALE GENOMIC DNA]</scope>
    <source>
        <strain evidence="2">ATCC 52814</strain>
    </source>
</reference>
<dbReference type="VEuPathDB" id="FungiDB:BCV72DRAFT_200786"/>
<organism evidence="2">
    <name type="scientific">Rhizopus microsporus var. microsporus</name>
    <dbReference type="NCBI Taxonomy" id="86635"/>
    <lineage>
        <taxon>Eukaryota</taxon>
        <taxon>Fungi</taxon>
        <taxon>Fungi incertae sedis</taxon>
        <taxon>Mucoromycota</taxon>
        <taxon>Mucoromycotina</taxon>
        <taxon>Mucoromycetes</taxon>
        <taxon>Mucorales</taxon>
        <taxon>Mucorineae</taxon>
        <taxon>Rhizopodaceae</taxon>
        <taxon>Rhizopus</taxon>
    </lineage>
</organism>